<dbReference type="Proteomes" id="UP000295710">
    <property type="component" value="Unassembled WGS sequence"/>
</dbReference>
<accession>A0A4R4FCA3</accession>
<organism evidence="1 2">
    <name type="scientific">Extibacter muris</name>
    <dbReference type="NCBI Taxonomy" id="1796622"/>
    <lineage>
        <taxon>Bacteria</taxon>
        <taxon>Bacillati</taxon>
        <taxon>Bacillota</taxon>
        <taxon>Clostridia</taxon>
        <taxon>Lachnospirales</taxon>
        <taxon>Lachnospiraceae</taxon>
        <taxon>Extibacter</taxon>
    </lineage>
</organism>
<reference evidence="1 2" key="1">
    <citation type="journal article" date="2016" name="Nat. Microbiol.">
        <title>The Mouse Intestinal Bacterial Collection (miBC) provides host-specific insight into cultured diversity and functional potential of the gut microbiota.</title>
        <authorList>
            <person name="Lagkouvardos I."/>
            <person name="Pukall R."/>
            <person name="Abt B."/>
            <person name="Foesel B.U."/>
            <person name="Meier-Kolthoff J.P."/>
            <person name="Kumar N."/>
            <person name="Bresciani A."/>
            <person name="Martinez I."/>
            <person name="Just S."/>
            <person name="Ziegler C."/>
            <person name="Brugiroux S."/>
            <person name="Garzetti D."/>
            <person name="Wenning M."/>
            <person name="Bui T.P."/>
            <person name="Wang J."/>
            <person name="Hugenholtz F."/>
            <person name="Plugge C.M."/>
            <person name="Peterson D.A."/>
            <person name="Hornef M.W."/>
            <person name="Baines J.F."/>
            <person name="Smidt H."/>
            <person name="Walter J."/>
            <person name="Kristiansen K."/>
            <person name="Nielsen H.B."/>
            <person name="Haller D."/>
            <person name="Overmann J."/>
            <person name="Stecher B."/>
            <person name="Clavel T."/>
        </authorList>
    </citation>
    <scope>NUCLEOTIDE SEQUENCE [LARGE SCALE GENOMIC DNA]</scope>
    <source>
        <strain evidence="1 2">DSM 28560</strain>
    </source>
</reference>
<dbReference type="InterPro" id="IPR045721">
    <property type="entry name" value="DUF6075"/>
</dbReference>
<dbReference type="EMBL" id="SMMX01000013">
    <property type="protein sequence ID" value="TDA20908.1"/>
    <property type="molecule type" value="Genomic_DNA"/>
</dbReference>
<gene>
    <name evidence="1" type="ORF">E1963_14115</name>
</gene>
<comment type="caution">
    <text evidence="1">The sequence shown here is derived from an EMBL/GenBank/DDBJ whole genome shotgun (WGS) entry which is preliminary data.</text>
</comment>
<dbReference type="Pfam" id="PF19552">
    <property type="entry name" value="DUF6075"/>
    <property type="match status" value="1"/>
</dbReference>
<dbReference type="RefSeq" id="WP_132279158.1">
    <property type="nucleotide sequence ID" value="NZ_JAOBST010000011.1"/>
</dbReference>
<evidence type="ECO:0000313" key="2">
    <source>
        <dbReference type="Proteomes" id="UP000295710"/>
    </source>
</evidence>
<keyword evidence="2" id="KW-1185">Reference proteome</keyword>
<dbReference type="AlphaFoldDB" id="A0A4R4FCA3"/>
<name>A0A4R4FCA3_9FIRM</name>
<proteinExistence type="predicted"/>
<evidence type="ECO:0000313" key="1">
    <source>
        <dbReference type="EMBL" id="TDA20908.1"/>
    </source>
</evidence>
<protein>
    <submittedName>
        <fullName evidence="1">Uncharacterized protein</fullName>
    </submittedName>
</protein>
<sequence>MMEIKFSSREHKQFFFDMLDRCRVKDSYHQAFFYCVGISETTRLNVNRLFSFREDCINPEALHEGWQTGGTVKLTRLAFNLWNGYTEEKNEQLSTPYEMFDCGYAPYFLDAIRLKYPEYCRETGVGKPNVRVEER</sequence>